<dbReference type="PANTHER" id="PTHR10828">
    <property type="entry name" value="M-PHASE INDUCER PHOSPHATASE DUAL SPECIFICITY PHOSPHATASE CDC25"/>
    <property type="match status" value="1"/>
</dbReference>
<dbReference type="Proteomes" id="UP001211907">
    <property type="component" value="Unassembled WGS sequence"/>
</dbReference>
<dbReference type="PROSITE" id="PS50206">
    <property type="entry name" value="RHODANESE_3"/>
    <property type="match status" value="1"/>
</dbReference>
<dbReference type="GO" id="GO:0005634">
    <property type="term" value="C:nucleus"/>
    <property type="evidence" value="ECO:0007669"/>
    <property type="project" value="TreeGrafter"/>
</dbReference>
<dbReference type="AlphaFoldDB" id="A0AAD5T481"/>
<gene>
    <name evidence="2" type="ORF">HK100_008445</name>
</gene>
<comment type="caution">
    <text evidence="2">The sequence shown here is derived from an EMBL/GenBank/DDBJ whole genome shotgun (WGS) entry which is preliminary data.</text>
</comment>
<evidence type="ECO:0000313" key="2">
    <source>
        <dbReference type="EMBL" id="KAJ3129739.1"/>
    </source>
</evidence>
<evidence type="ECO:0000259" key="1">
    <source>
        <dbReference type="PROSITE" id="PS50206"/>
    </source>
</evidence>
<dbReference type="Gene3D" id="3.40.250.10">
    <property type="entry name" value="Rhodanese-like domain"/>
    <property type="match status" value="1"/>
</dbReference>
<protein>
    <recommendedName>
        <fullName evidence="1">Rhodanese domain-containing protein</fullName>
    </recommendedName>
</protein>
<sequence>MAETNGDKNWWDDFPTPASTHSLERWPRDKVAALMHESTLKNGADFLVVANATTDVRRTDFGGGTVKGAINVHAQTFYLQLDEFVAKYSTIPIIFFFCNSSSLSEFKIGRGPRCAGWYQDALDAKNIKTSRAVILAAGIKGWINQYKNDTELTQDFDEEWWKIDHN</sequence>
<feature type="domain" description="Rhodanese" evidence="1">
    <location>
        <begin position="55"/>
        <end position="151"/>
    </location>
</feature>
<proteinExistence type="predicted"/>
<dbReference type="InterPro" id="IPR036873">
    <property type="entry name" value="Rhodanese-like_dom_sf"/>
</dbReference>
<dbReference type="SUPFAM" id="SSF52821">
    <property type="entry name" value="Rhodanese/Cell cycle control phosphatase"/>
    <property type="match status" value="1"/>
</dbReference>
<organism evidence="2 3">
    <name type="scientific">Physocladia obscura</name>
    <dbReference type="NCBI Taxonomy" id="109957"/>
    <lineage>
        <taxon>Eukaryota</taxon>
        <taxon>Fungi</taxon>
        <taxon>Fungi incertae sedis</taxon>
        <taxon>Chytridiomycota</taxon>
        <taxon>Chytridiomycota incertae sedis</taxon>
        <taxon>Chytridiomycetes</taxon>
        <taxon>Chytridiales</taxon>
        <taxon>Chytriomycetaceae</taxon>
        <taxon>Physocladia</taxon>
    </lineage>
</organism>
<dbReference type="GO" id="GO:0004725">
    <property type="term" value="F:protein tyrosine phosphatase activity"/>
    <property type="evidence" value="ECO:0007669"/>
    <property type="project" value="TreeGrafter"/>
</dbReference>
<dbReference type="GO" id="GO:0005737">
    <property type="term" value="C:cytoplasm"/>
    <property type="evidence" value="ECO:0007669"/>
    <property type="project" value="TreeGrafter"/>
</dbReference>
<dbReference type="EMBL" id="JADGJH010000410">
    <property type="protein sequence ID" value="KAJ3129739.1"/>
    <property type="molecule type" value="Genomic_DNA"/>
</dbReference>
<name>A0AAD5T481_9FUNG</name>
<dbReference type="InterPro" id="IPR001763">
    <property type="entry name" value="Rhodanese-like_dom"/>
</dbReference>
<evidence type="ECO:0000313" key="3">
    <source>
        <dbReference type="Proteomes" id="UP001211907"/>
    </source>
</evidence>
<dbReference type="PANTHER" id="PTHR10828:SF50">
    <property type="entry name" value="REDUCTASE (ARC2), PUTATIVE (AFU_ORTHOLOGUE AFUA_6G13400)-RELATED"/>
    <property type="match status" value="1"/>
</dbReference>
<accession>A0AAD5T481</accession>
<keyword evidence="3" id="KW-1185">Reference proteome</keyword>
<reference evidence="2" key="1">
    <citation type="submission" date="2020-05" db="EMBL/GenBank/DDBJ databases">
        <title>Phylogenomic resolution of chytrid fungi.</title>
        <authorList>
            <person name="Stajich J.E."/>
            <person name="Amses K."/>
            <person name="Simmons R."/>
            <person name="Seto K."/>
            <person name="Myers J."/>
            <person name="Bonds A."/>
            <person name="Quandt C.A."/>
            <person name="Barry K."/>
            <person name="Liu P."/>
            <person name="Grigoriev I."/>
            <person name="Longcore J.E."/>
            <person name="James T.Y."/>
        </authorList>
    </citation>
    <scope>NUCLEOTIDE SEQUENCE</scope>
    <source>
        <strain evidence="2">JEL0513</strain>
    </source>
</reference>